<proteinExistence type="inferred from homology"/>
<dbReference type="EC" id="1.14.13.225" evidence="4"/>
<keyword evidence="17" id="KW-0472">Membrane</keyword>
<keyword evidence="10" id="KW-0521">NADP</keyword>
<evidence type="ECO:0000256" key="15">
    <source>
        <dbReference type="ARBA" id="ARBA00049522"/>
    </source>
</evidence>
<evidence type="ECO:0000313" key="19">
    <source>
        <dbReference type="EMBL" id="CAH1101980.1"/>
    </source>
</evidence>
<feature type="region of interest" description="Disordered" evidence="16">
    <location>
        <begin position="663"/>
        <end position="702"/>
    </location>
</feature>
<dbReference type="InterPro" id="IPR036872">
    <property type="entry name" value="CH_dom_sf"/>
</dbReference>
<comment type="catalytic activity">
    <reaction evidence="15">
        <text>L-methionyl-[F-actin] + NADPH + O2 + H(+) = L-methionyl-(R)-S-oxide-[F-actin] + NADP(+) + H2O</text>
        <dbReference type="Rhea" id="RHEA:51308"/>
        <dbReference type="Rhea" id="RHEA-COMP:12953"/>
        <dbReference type="Rhea" id="RHEA-COMP:12956"/>
        <dbReference type="ChEBI" id="CHEBI:15377"/>
        <dbReference type="ChEBI" id="CHEBI:15378"/>
        <dbReference type="ChEBI" id="CHEBI:15379"/>
        <dbReference type="ChEBI" id="CHEBI:16044"/>
        <dbReference type="ChEBI" id="CHEBI:45764"/>
        <dbReference type="ChEBI" id="CHEBI:57783"/>
        <dbReference type="ChEBI" id="CHEBI:58349"/>
        <dbReference type="EC" id="1.14.13.225"/>
    </reaction>
</comment>
<organism evidence="19 20">
    <name type="scientific">Psylliodes chrysocephalus</name>
    <dbReference type="NCBI Taxonomy" id="3402493"/>
    <lineage>
        <taxon>Eukaryota</taxon>
        <taxon>Metazoa</taxon>
        <taxon>Ecdysozoa</taxon>
        <taxon>Arthropoda</taxon>
        <taxon>Hexapoda</taxon>
        <taxon>Insecta</taxon>
        <taxon>Pterygota</taxon>
        <taxon>Neoptera</taxon>
        <taxon>Endopterygota</taxon>
        <taxon>Coleoptera</taxon>
        <taxon>Polyphaga</taxon>
        <taxon>Cucujiformia</taxon>
        <taxon>Chrysomeloidea</taxon>
        <taxon>Chrysomelidae</taxon>
        <taxon>Galerucinae</taxon>
        <taxon>Alticini</taxon>
        <taxon>Psylliodes</taxon>
    </lineage>
</organism>
<dbReference type="InterPro" id="IPR036188">
    <property type="entry name" value="FAD/NAD-bd_sf"/>
</dbReference>
<sequence>MDYGKQQQPVANSIQVAGVDAAHANEYFELFVNATSMKHILGYYRGLVDSLHLRPNVFNQFYPKLRANLTSWRAKALLKKFDSRAAHKCYLKGKVAANTRVLVIGGGPCGMRTAIEAQLLGAKVVVVEKRDRFSRNNVLHLWPFVIEDLRMLGAKKFFGKFCAGAIDHISIRQLQCILLKVALLLGIEVHTELSFENLVEPDPDKKIGWRAAFKPSNHPVSQYEFDVVIGADGKRNTLQGFSRKEFRGKLAIAITANFINKKTEAEACVEEISGVAFIFNQKFFKDLQEATKIDLENIVYYKDDTHYFVMTAKKHSLIQKGVIKQDFSDTERLLAPENVDKEALQNYAIEAANFSTNYQMPNLDFAVNHYGQPDVAMFDFTSMYAAENASKVVERHGCRLLKILVGDSLLEPFWPTGSGCARGFLSALDAAWAIRSWSMGTASPLDTIAERESIYRLLAQTTPDNLNKDWKSYTLDPVTRYPNLNRAVVLPHQVVCLYDTDNPASIERMKRSYNEKPNEIPKKRRRGNVDNEVLLNWLKDQLKDKEEICITDMDSVFKDGKVLCAIIHHYRPDLLDYSAINSNDSAVNNQIAIDVLEKDLCVPPVMTGSELTITEDYLTLATYLTEIYDCFRGEIPFIKHAKMELPPGSTKMSEVSFKTIKTASMQQQEKTQPSAPSSRHKHKHSDIISQKPGSIDRKPRKRRTMEKVGASVMFDLFFNGFIEAGVVGILLFIMDIIINSEQYDLQNYIFNT</sequence>
<dbReference type="Proteomes" id="UP001153636">
    <property type="component" value="Chromosome 12"/>
</dbReference>
<dbReference type="Pfam" id="PF07992">
    <property type="entry name" value="Pyr_redox_2"/>
    <property type="match status" value="1"/>
</dbReference>
<gene>
    <name evidence="19" type="ORF">PSYICH_LOCUS3089</name>
</gene>
<keyword evidence="9" id="KW-0862">Zinc</keyword>
<protein>
    <recommendedName>
        <fullName evidence="4">F-actin monooxygenase</fullName>
        <ecNumber evidence="4">1.14.13.225</ecNumber>
    </recommendedName>
</protein>
<evidence type="ECO:0000256" key="2">
    <source>
        <dbReference type="ARBA" id="ARBA00004496"/>
    </source>
</evidence>
<dbReference type="AlphaFoldDB" id="A0A9P0CLF6"/>
<comment type="similarity">
    <text evidence="3">Belongs to the Mical family.</text>
</comment>
<keyword evidence="12" id="KW-0503">Monooxygenase</keyword>
<dbReference type="InterPro" id="IPR023753">
    <property type="entry name" value="FAD/NAD-binding_dom"/>
</dbReference>
<keyword evidence="5" id="KW-0963">Cytoplasm</keyword>
<name>A0A9P0CLF6_9CUCU</name>
<dbReference type="GO" id="GO:0005737">
    <property type="term" value="C:cytoplasm"/>
    <property type="evidence" value="ECO:0007669"/>
    <property type="project" value="UniProtKB-SubCell"/>
</dbReference>
<evidence type="ECO:0000256" key="12">
    <source>
        <dbReference type="ARBA" id="ARBA00023033"/>
    </source>
</evidence>
<evidence type="ECO:0000256" key="4">
    <source>
        <dbReference type="ARBA" id="ARBA00012709"/>
    </source>
</evidence>
<evidence type="ECO:0000256" key="1">
    <source>
        <dbReference type="ARBA" id="ARBA00001974"/>
    </source>
</evidence>
<dbReference type="Pfam" id="PF25413">
    <property type="entry name" value="Rossman_Mical"/>
    <property type="match status" value="1"/>
</dbReference>
<dbReference type="PROSITE" id="PS50021">
    <property type="entry name" value="CH"/>
    <property type="match status" value="1"/>
</dbReference>
<evidence type="ECO:0000256" key="16">
    <source>
        <dbReference type="SAM" id="MobiDB-lite"/>
    </source>
</evidence>
<feature type="compositionally biased region" description="Polar residues" evidence="16">
    <location>
        <begin position="663"/>
        <end position="677"/>
    </location>
</feature>
<evidence type="ECO:0000256" key="11">
    <source>
        <dbReference type="ARBA" id="ARBA00023002"/>
    </source>
</evidence>
<evidence type="ECO:0000256" key="13">
    <source>
        <dbReference type="ARBA" id="ARBA00023038"/>
    </source>
</evidence>
<evidence type="ECO:0000313" key="20">
    <source>
        <dbReference type="Proteomes" id="UP001153636"/>
    </source>
</evidence>
<dbReference type="InterPro" id="IPR057494">
    <property type="entry name" value="Rossman_Mical"/>
</dbReference>
<keyword evidence="6" id="KW-0285">Flavoprotein</keyword>
<dbReference type="SMART" id="SM00033">
    <property type="entry name" value="CH"/>
    <property type="match status" value="1"/>
</dbReference>
<accession>A0A9P0CLF6</accession>
<dbReference type="PANTHER" id="PTHR23167:SF54">
    <property type="entry name" value="[F-ACTIN]-MONOOXYGENASE MICAL"/>
    <property type="match status" value="1"/>
</dbReference>
<evidence type="ECO:0000256" key="17">
    <source>
        <dbReference type="SAM" id="Phobius"/>
    </source>
</evidence>
<dbReference type="EMBL" id="OV651824">
    <property type="protein sequence ID" value="CAH1101980.1"/>
    <property type="molecule type" value="Genomic_DNA"/>
</dbReference>
<comment type="cofactor">
    <cofactor evidence="1">
        <name>FAD</name>
        <dbReference type="ChEBI" id="CHEBI:57692"/>
    </cofactor>
</comment>
<dbReference type="SUPFAM" id="SSF47576">
    <property type="entry name" value="Calponin-homology domain, CH-domain"/>
    <property type="match status" value="1"/>
</dbReference>
<evidence type="ECO:0000256" key="9">
    <source>
        <dbReference type="ARBA" id="ARBA00022833"/>
    </source>
</evidence>
<evidence type="ECO:0000256" key="3">
    <source>
        <dbReference type="ARBA" id="ARBA00008223"/>
    </source>
</evidence>
<dbReference type="GO" id="GO:0046872">
    <property type="term" value="F:metal ion binding"/>
    <property type="evidence" value="ECO:0007669"/>
    <property type="project" value="UniProtKB-KW"/>
</dbReference>
<keyword evidence="8" id="KW-0274">FAD</keyword>
<keyword evidence="13" id="KW-0440">LIM domain</keyword>
<dbReference type="OrthoDB" id="20799at2759"/>
<dbReference type="InterPro" id="IPR050540">
    <property type="entry name" value="F-actin_Monoox_Mical"/>
</dbReference>
<comment type="subcellular location">
    <subcellularLocation>
        <location evidence="2">Cytoplasm</location>
    </subcellularLocation>
</comment>
<evidence type="ECO:0000259" key="18">
    <source>
        <dbReference type="PROSITE" id="PS50021"/>
    </source>
</evidence>
<evidence type="ECO:0000256" key="14">
    <source>
        <dbReference type="ARBA" id="ARBA00023203"/>
    </source>
</evidence>
<keyword evidence="7" id="KW-0479">Metal-binding</keyword>
<dbReference type="InterPro" id="IPR001715">
    <property type="entry name" value="CH_dom"/>
</dbReference>
<dbReference type="Gene3D" id="3.50.50.60">
    <property type="entry name" value="FAD/NAD(P)-binding domain"/>
    <property type="match status" value="1"/>
</dbReference>
<evidence type="ECO:0000256" key="8">
    <source>
        <dbReference type="ARBA" id="ARBA00022827"/>
    </source>
</evidence>
<keyword evidence="17" id="KW-1133">Transmembrane helix</keyword>
<keyword evidence="14" id="KW-0009">Actin-binding</keyword>
<evidence type="ECO:0000256" key="5">
    <source>
        <dbReference type="ARBA" id="ARBA00022490"/>
    </source>
</evidence>
<keyword evidence="17" id="KW-0812">Transmembrane</keyword>
<evidence type="ECO:0000256" key="6">
    <source>
        <dbReference type="ARBA" id="ARBA00022630"/>
    </source>
</evidence>
<evidence type="ECO:0000256" key="10">
    <source>
        <dbReference type="ARBA" id="ARBA00022857"/>
    </source>
</evidence>
<keyword evidence="20" id="KW-1185">Reference proteome</keyword>
<keyword evidence="11" id="KW-0560">Oxidoreductase</keyword>
<evidence type="ECO:0000256" key="7">
    <source>
        <dbReference type="ARBA" id="ARBA00022723"/>
    </source>
</evidence>
<dbReference type="FunFam" id="3.50.50.60:FF:000004">
    <property type="entry name" value="protein-methionine sulfoxide oxidase MICAL2 isoform X1"/>
    <property type="match status" value="1"/>
</dbReference>
<dbReference type="SUPFAM" id="SSF51905">
    <property type="entry name" value="FAD/NAD(P)-binding domain"/>
    <property type="match status" value="1"/>
</dbReference>
<dbReference type="Pfam" id="PF00307">
    <property type="entry name" value="CH"/>
    <property type="match status" value="1"/>
</dbReference>
<dbReference type="GO" id="GO:0120501">
    <property type="term" value="F:F-actin monooxygenase activity"/>
    <property type="evidence" value="ECO:0007669"/>
    <property type="project" value="UniProtKB-EC"/>
</dbReference>
<feature type="transmembrane region" description="Helical" evidence="17">
    <location>
        <begin position="716"/>
        <end position="738"/>
    </location>
</feature>
<dbReference type="PANTHER" id="PTHR23167">
    <property type="entry name" value="CALPONIN HOMOLOGY DOMAIN-CONTAINING PROTEIN DDB_G0272472-RELATED"/>
    <property type="match status" value="1"/>
</dbReference>
<reference evidence="19" key="1">
    <citation type="submission" date="2022-01" db="EMBL/GenBank/DDBJ databases">
        <authorList>
            <person name="King R."/>
        </authorList>
    </citation>
    <scope>NUCLEOTIDE SEQUENCE</scope>
</reference>
<dbReference type="Gene3D" id="1.10.418.10">
    <property type="entry name" value="Calponin-like domain"/>
    <property type="match status" value="1"/>
</dbReference>
<dbReference type="GO" id="GO:0003779">
    <property type="term" value="F:actin binding"/>
    <property type="evidence" value="ECO:0007669"/>
    <property type="project" value="UniProtKB-KW"/>
</dbReference>
<feature type="domain" description="Calponin-homology (CH)" evidence="18">
    <location>
        <begin position="528"/>
        <end position="632"/>
    </location>
</feature>